<sequence length="212" mass="24346">MFALSFDPARPLRALFLGAHSDDIEIGCGGTVLRLVREYPRLEVKWVVFSGDATRAAEARQGAALFLQGVGKAEVVTHTFRDGFFPVQLEAIKEQFEALKAFDPHLVFTHARADRHQDHRVLSDLAWNTWRSHAVLEYEIPKYDGDLGQPNLYVRLEPELLERKIEYLVQAFGTQRSKHWFDPETFRALPRLRGMESATRYAEAFYARKVVV</sequence>
<keyword evidence="1" id="KW-0378">Hydrolase</keyword>
<comment type="caution">
    <text evidence="1">The sequence shown here is derived from an EMBL/GenBank/DDBJ whole genome shotgun (WGS) entry which is preliminary data.</text>
</comment>
<dbReference type="GO" id="GO:0016811">
    <property type="term" value="F:hydrolase activity, acting on carbon-nitrogen (but not peptide) bonds, in linear amides"/>
    <property type="evidence" value="ECO:0007669"/>
    <property type="project" value="TreeGrafter"/>
</dbReference>
<name>A0A399EC99_9DEIN</name>
<dbReference type="AlphaFoldDB" id="A0A399EC99"/>
<dbReference type="EMBL" id="QXDL01000204">
    <property type="protein sequence ID" value="RIH81123.1"/>
    <property type="molecule type" value="Genomic_DNA"/>
</dbReference>
<protein>
    <submittedName>
        <fullName evidence="1">N-acetyl-alpha-D-glucosaminyl L-malate deacetylase 1</fullName>
        <ecNumber evidence="1">3.5.1.-</ecNumber>
    </submittedName>
</protein>
<dbReference type="Gene3D" id="3.40.50.10320">
    <property type="entry name" value="LmbE-like"/>
    <property type="match status" value="1"/>
</dbReference>
<gene>
    <name evidence="1" type="primary">bshB1_2</name>
    <name evidence="1" type="ORF">Mterra_03376</name>
</gene>
<proteinExistence type="predicted"/>
<dbReference type="InterPro" id="IPR003737">
    <property type="entry name" value="GlcNAc_PI_deacetylase-related"/>
</dbReference>
<accession>A0A399EC99</accession>
<dbReference type="PANTHER" id="PTHR12993:SF30">
    <property type="entry name" value="N-ACETYL-ALPHA-D-GLUCOSAMINYL L-MALATE DEACETYLASE 1"/>
    <property type="match status" value="1"/>
</dbReference>
<dbReference type="Proteomes" id="UP000265715">
    <property type="component" value="Unassembled WGS sequence"/>
</dbReference>
<dbReference type="PANTHER" id="PTHR12993">
    <property type="entry name" value="N-ACETYLGLUCOSAMINYL-PHOSPHATIDYLINOSITOL DE-N-ACETYLASE-RELATED"/>
    <property type="match status" value="1"/>
</dbReference>
<reference evidence="1 2" key="1">
    <citation type="submission" date="2018-08" db="EMBL/GenBank/DDBJ databases">
        <title>Meiothermus terrae DSM 26712 genome sequencing project.</title>
        <authorList>
            <person name="Da Costa M.S."/>
            <person name="Albuquerque L."/>
            <person name="Raposo P."/>
            <person name="Froufe H.J.C."/>
            <person name="Barroso C.S."/>
            <person name="Egas C."/>
        </authorList>
    </citation>
    <scope>NUCLEOTIDE SEQUENCE [LARGE SCALE GENOMIC DNA]</scope>
    <source>
        <strain evidence="1 2">DSM 26712</strain>
    </source>
</reference>
<dbReference type="OrthoDB" id="9815144at2"/>
<dbReference type="Pfam" id="PF02585">
    <property type="entry name" value="PIG-L"/>
    <property type="match status" value="1"/>
</dbReference>
<evidence type="ECO:0000313" key="1">
    <source>
        <dbReference type="EMBL" id="RIH81123.1"/>
    </source>
</evidence>
<keyword evidence="2" id="KW-1185">Reference proteome</keyword>
<dbReference type="EC" id="3.5.1.-" evidence="1"/>
<organism evidence="1 2">
    <name type="scientific">Calidithermus terrae</name>
    <dbReference type="NCBI Taxonomy" id="1408545"/>
    <lineage>
        <taxon>Bacteria</taxon>
        <taxon>Thermotogati</taxon>
        <taxon>Deinococcota</taxon>
        <taxon>Deinococci</taxon>
        <taxon>Thermales</taxon>
        <taxon>Thermaceae</taxon>
        <taxon>Calidithermus</taxon>
    </lineage>
</organism>
<dbReference type="RefSeq" id="WP_119316291.1">
    <property type="nucleotide sequence ID" value="NZ_QXDL01000204.1"/>
</dbReference>
<evidence type="ECO:0000313" key="2">
    <source>
        <dbReference type="Proteomes" id="UP000265715"/>
    </source>
</evidence>
<dbReference type="InterPro" id="IPR024078">
    <property type="entry name" value="LmbE-like_dom_sf"/>
</dbReference>
<dbReference type="SUPFAM" id="SSF102588">
    <property type="entry name" value="LmbE-like"/>
    <property type="match status" value="1"/>
</dbReference>